<dbReference type="SUPFAM" id="SSF52540">
    <property type="entry name" value="P-loop containing nucleoside triphosphate hydrolases"/>
    <property type="match status" value="1"/>
</dbReference>
<dbReference type="RefSeq" id="WP_190299354.1">
    <property type="nucleotide sequence ID" value="NZ_CP061172.1"/>
</dbReference>
<reference evidence="1 2" key="1">
    <citation type="submission" date="2020-09" db="EMBL/GenBank/DDBJ databases">
        <title>Characterization of Paenibacillus peoriae strain ZF390 with broad-spectrum antimicrobial activity as a potential biocontrol agent.</title>
        <authorList>
            <person name="Li L."/>
            <person name="Zhao Y."/>
            <person name="Li B."/>
            <person name="Xie X."/>
        </authorList>
    </citation>
    <scope>NUCLEOTIDE SEQUENCE [LARGE SCALE GENOMIC DNA]</scope>
    <source>
        <strain evidence="1 2">ZF390</strain>
    </source>
</reference>
<evidence type="ECO:0000313" key="1">
    <source>
        <dbReference type="EMBL" id="QNR69747.1"/>
    </source>
</evidence>
<dbReference type="Proteomes" id="UP000516384">
    <property type="component" value="Chromosome"/>
</dbReference>
<dbReference type="InterPro" id="IPR027417">
    <property type="entry name" value="P-loop_NTPase"/>
</dbReference>
<accession>A0A7H0YF89</accession>
<proteinExistence type="predicted"/>
<gene>
    <name evidence="1" type="ORF">IAQ67_12480</name>
</gene>
<protein>
    <submittedName>
        <fullName evidence="1">Uncharacterized protein</fullName>
    </submittedName>
</protein>
<sequence length="1258" mass="142702">MLEITGDEIAQLNDTDLRSLVGLLCEAELTSAQITTAGVTWGGNQNAKDGGIDVRVEVKSIMDNDGFIPRSNTAFQVKKPDMPRSNILDEMRPKGILREVIRDLADNKGAYIIISSQGSTSDSALSSRKLAMQDAISDYANASQLKVDFYDRERIASWVRSHPSMILWVRDKIGQPLQGWRSFDNWADHSESDDGGYLLDGTSRLSNSSSIAAKGMDLLQGIQELRTILKRPGSSVRLIGLSGVGKTRLVQALFDDQVGEKALNKSLAFYTDLGDAPLPDPKSFTARLKSLGKRGILIVDNCPPDLHNQLTKLNSNNSLISLITVEYDVREDQPEQTTVFRLEPSSIELLEKVICKKFTHINSVTSRKIAEMSGGNARVAVAIARTIKMGENISHLRDSELFNRLFHQRHDSDSKLLKAAEICSLVYSFNIETEATRNIEMTILAELAGMSVLELYQNVAELKRRDLVQQRSTWRAVLPHAIANRLAQSSLENFPLPLLRDVFEKRANKRLLISFSRRLGYLHHNQTARKVAQEWLSDGGPLEDFRKLDNAAVTMLGNVAPLHPELVLAHMEEILDQDRDSTFFSRHNENFSYFTSLLKSLAYDVEFFDRSVQLLCHFALTEDVNENKNSIRSTLKSLFYIYLSGTHATVDQRLKIISNLIESDSEQKNALGLSLLDAALEAWHFTSINSFDFGAHVRDYGYHPTSNDEIRSWYETFIQYAVSIVLSEKIISTEIKAILCRKFRGIWTRAKVYNALESAVREISAKNPWYGAWYAVKNTIGFDSDKMSKEAVFRLESLATLLGPQNLYDEVMLLTLPDHGSLLNIVEAKDTEEALTKIRDLSQDFGYKISSQEDTLNALLIHLMSTNGRNVFQLGQGLAKGTNDPKKLWATMVEKLSTIEHNKRNYQLLQGFLDYLTSTDNSSTKELLDEAIDHEILSEVFPILQIVIIDIDGIERIKRSLQLGKAPIYLYGNLAYTHTSELNNEDLFCELIRLISSKQNGLAVAIDIFNMKFHQNNNELSPRILTLGQELVLGYDFSQETNSDSYQISEIVKSCFQNKDAADKAKHLAVKLYTAIADNRVFHTNFDYIYKSLVEAHPFVFLDVFIGDHNELDYYIEQIFSGQLMVSPLRSIPHETFIEWCNIKGKAHYPLIASAIEPYMHVADQLQWTPVAIFLINHYSDPSVILEEFMHVFHPNQWEGSLADKMVKRLPLLESLMIHENPVVSQWAKNKEPILKKEIIRVHEWEQSREQNQNERFE</sequence>
<name>A0A7H0YF89_9BACL</name>
<evidence type="ECO:0000313" key="2">
    <source>
        <dbReference type="Proteomes" id="UP000516384"/>
    </source>
</evidence>
<organism evidence="1 2">
    <name type="scientific">Paenibacillus peoriae</name>
    <dbReference type="NCBI Taxonomy" id="59893"/>
    <lineage>
        <taxon>Bacteria</taxon>
        <taxon>Bacillati</taxon>
        <taxon>Bacillota</taxon>
        <taxon>Bacilli</taxon>
        <taxon>Bacillales</taxon>
        <taxon>Paenibacillaceae</taxon>
        <taxon>Paenibacillus</taxon>
    </lineage>
</organism>
<dbReference type="EMBL" id="CP061172">
    <property type="protein sequence ID" value="QNR69747.1"/>
    <property type="molecule type" value="Genomic_DNA"/>
</dbReference>
<dbReference type="AlphaFoldDB" id="A0A7H0YF89"/>